<gene>
    <name evidence="2" type="ORF">SAMN05518682_2780</name>
</gene>
<evidence type="ECO:0008006" key="4">
    <source>
        <dbReference type="Google" id="ProtNLM"/>
    </source>
</evidence>
<dbReference type="Proteomes" id="UP000186235">
    <property type="component" value="Unassembled WGS sequence"/>
</dbReference>
<evidence type="ECO:0000313" key="2">
    <source>
        <dbReference type="EMBL" id="SIQ53662.1"/>
    </source>
</evidence>
<proteinExistence type="predicted"/>
<feature type="compositionally biased region" description="Basic and acidic residues" evidence="1">
    <location>
        <begin position="47"/>
        <end position="73"/>
    </location>
</feature>
<sequence length="73" mass="8355">MSTGSRFSDDGEPAAADGYYYDTRTGEVHRGPSASWSHRMGPYPTREAAEKALETARERTDAWDEEDRREREE</sequence>
<protein>
    <recommendedName>
        <fullName evidence="4">Sporulation related domain-containing protein</fullName>
    </recommendedName>
</protein>
<dbReference type="EMBL" id="FTMI01000005">
    <property type="protein sequence ID" value="SIQ53662.1"/>
    <property type="molecule type" value="Genomic_DNA"/>
</dbReference>
<dbReference type="GeneID" id="95685254"/>
<evidence type="ECO:0000256" key="1">
    <source>
        <dbReference type="SAM" id="MobiDB-lite"/>
    </source>
</evidence>
<organism evidence="2 3">
    <name type="scientific">Cellulosimicrobium aquatile</name>
    <dbReference type="NCBI Taxonomy" id="1612203"/>
    <lineage>
        <taxon>Bacteria</taxon>
        <taxon>Bacillati</taxon>
        <taxon>Actinomycetota</taxon>
        <taxon>Actinomycetes</taxon>
        <taxon>Micrococcales</taxon>
        <taxon>Promicromonosporaceae</taxon>
        <taxon>Cellulosimicrobium</taxon>
    </lineage>
</organism>
<evidence type="ECO:0000313" key="3">
    <source>
        <dbReference type="Proteomes" id="UP000186235"/>
    </source>
</evidence>
<reference evidence="3" key="1">
    <citation type="submission" date="2017-01" db="EMBL/GenBank/DDBJ databases">
        <authorList>
            <person name="Varghese N."/>
            <person name="Submissions S."/>
        </authorList>
    </citation>
    <scope>NUCLEOTIDE SEQUENCE [LARGE SCALE GENOMIC DNA]</scope>
    <source>
        <strain evidence="3">3bp</strain>
    </source>
</reference>
<name>A0A1N6TJU0_9MICO</name>
<keyword evidence="3" id="KW-1185">Reference proteome</keyword>
<feature type="region of interest" description="Disordered" evidence="1">
    <location>
        <begin position="24"/>
        <end position="73"/>
    </location>
</feature>
<dbReference type="RefSeq" id="WP_043653514.1">
    <property type="nucleotide sequence ID" value="NZ_FTMI01000005.1"/>
</dbReference>
<accession>A0A1N6TJU0</accession>
<dbReference type="AlphaFoldDB" id="A0A1N6TJU0"/>